<dbReference type="eggNOG" id="COG4691">
    <property type="taxonomic scope" value="Bacteria"/>
</dbReference>
<proteinExistence type="predicted"/>
<dbReference type="Proteomes" id="UP000027395">
    <property type="component" value="Chromosome"/>
</dbReference>
<dbReference type="AlphaFoldDB" id="A0A073CCR4"/>
<name>A0A073CCR4_PLAA1</name>
<dbReference type="InterPro" id="IPR010985">
    <property type="entry name" value="Ribbon_hlx_hlx"/>
</dbReference>
<keyword evidence="3" id="KW-1185">Reference proteome</keyword>
<feature type="domain" description="Antitoxin FitA-like ribbon-helix-helix" evidence="1">
    <location>
        <begin position="22"/>
        <end position="58"/>
    </location>
</feature>
<sequence>MMIKYRKVIINIVLIIKLTMTNITIQNVDDDLKNRLQKRAEYYGRSLEEEAKEILRAVLTENRLEPLNLVLAIERRFAHFGDFELPMITREPLREPPNFEDLYDRP</sequence>
<evidence type="ECO:0000313" key="2">
    <source>
        <dbReference type="EMBL" id="KEI66119.1"/>
    </source>
</evidence>
<dbReference type="SUPFAM" id="SSF47598">
    <property type="entry name" value="Ribbon-helix-helix"/>
    <property type="match status" value="1"/>
</dbReference>
<dbReference type="Pfam" id="PF22513">
    <property type="entry name" value="FitA-like_RHH"/>
    <property type="match status" value="1"/>
</dbReference>
<accession>A0A073CCR4</accession>
<protein>
    <recommendedName>
        <fullName evidence="1">Antitoxin FitA-like ribbon-helix-helix domain-containing protein</fullName>
    </recommendedName>
</protein>
<dbReference type="GO" id="GO:0006355">
    <property type="term" value="P:regulation of DNA-templated transcription"/>
    <property type="evidence" value="ECO:0007669"/>
    <property type="project" value="InterPro"/>
</dbReference>
<evidence type="ECO:0000313" key="3">
    <source>
        <dbReference type="Proteomes" id="UP000027395"/>
    </source>
</evidence>
<dbReference type="PATRIC" id="fig|388467.6.peg.943"/>
<dbReference type="Gene3D" id="1.10.1220.10">
    <property type="entry name" value="Met repressor-like"/>
    <property type="match status" value="1"/>
</dbReference>
<dbReference type="InterPro" id="IPR053853">
    <property type="entry name" value="FitA-like_RHH"/>
</dbReference>
<dbReference type="HOGENOM" id="CLU_168829_2_0_3"/>
<evidence type="ECO:0000259" key="1">
    <source>
        <dbReference type="Pfam" id="PF22513"/>
    </source>
</evidence>
<organism evidence="2 3">
    <name type="scientific">Planktothrix agardhii (strain NIVA-CYA 126/8)</name>
    <dbReference type="NCBI Taxonomy" id="388467"/>
    <lineage>
        <taxon>Bacteria</taxon>
        <taxon>Bacillati</taxon>
        <taxon>Cyanobacteriota</taxon>
        <taxon>Cyanophyceae</taxon>
        <taxon>Oscillatoriophycideae</taxon>
        <taxon>Oscillatoriales</taxon>
        <taxon>Microcoleaceae</taxon>
        <taxon>Planktothrix</taxon>
    </lineage>
</organism>
<dbReference type="InterPro" id="IPR013321">
    <property type="entry name" value="Arc_rbn_hlx_hlx"/>
</dbReference>
<reference evidence="2 3" key="1">
    <citation type="journal article" date="2014" name="Appl. Environ. Microbiol.">
        <title>Elucidation of insertion elements encoded on plasmids and in vitro construction of shuttle vectors from the toxic cyanobacterium Planktothrix.</title>
        <authorList>
            <person name="Christiansen G."/>
            <person name="Goesmann A."/>
            <person name="Kurmayer R."/>
        </authorList>
    </citation>
    <scope>NUCLEOTIDE SEQUENCE [LARGE SCALE GENOMIC DNA]</scope>
    <source>
        <strain evidence="2 3">NIVA-CYA 126/8</strain>
    </source>
</reference>
<dbReference type="EMBL" id="CM002803">
    <property type="protein sequence ID" value="KEI66119.1"/>
    <property type="molecule type" value="Genomic_DNA"/>
</dbReference>
<dbReference type="STRING" id="388467.A19Y_0995"/>
<gene>
    <name evidence="2" type="ORF">A19Y_0995</name>
</gene>